<evidence type="ECO:0000313" key="2">
    <source>
        <dbReference type="Proteomes" id="UP000319143"/>
    </source>
</evidence>
<keyword evidence="2" id="KW-1185">Reference proteome</keyword>
<dbReference type="Proteomes" id="UP000319143">
    <property type="component" value="Unassembled WGS sequence"/>
</dbReference>
<reference evidence="1 2" key="1">
    <citation type="submission" date="2019-02" db="EMBL/GenBank/DDBJ databases">
        <title>Deep-cultivation of Planctomycetes and their phenomic and genomic characterization uncovers novel biology.</title>
        <authorList>
            <person name="Wiegand S."/>
            <person name="Jogler M."/>
            <person name="Boedeker C."/>
            <person name="Pinto D."/>
            <person name="Vollmers J."/>
            <person name="Rivas-Marin E."/>
            <person name="Kohn T."/>
            <person name="Peeters S.H."/>
            <person name="Heuer A."/>
            <person name="Rast P."/>
            <person name="Oberbeckmann S."/>
            <person name="Bunk B."/>
            <person name="Jeske O."/>
            <person name="Meyerdierks A."/>
            <person name="Storesund J.E."/>
            <person name="Kallscheuer N."/>
            <person name="Luecker S."/>
            <person name="Lage O.M."/>
            <person name="Pohl T."/>
            <person name="Merkel B.J."/>
            <person name="Hornburger P."/>
            <person name="Mueller R.-W."/>
            <person name="Bruemmer F."/>
            <person name="Labrenz M."/>
            <person name="Spormann A.M."/>
            <person name="Op Den Camp H."/>
            <person name="Overmann J."/>
            <person name="Amann R."/>
            <person name="Jetten M.S.M."/>
            <person name="Mascher T."/>
            <person name="Medema M.H."/>
            <person name="Devos D.P."/>
            <person name="Kaster A.-K."/>
            <person name="Ovreas L."/>
            <person name="Rohde M."/>
            <person name="Galperin M.Y."/>
            <person name="Jogler C."/>
        </authorList>
    </citation>
    <scope>NUCLEOTIDE SEQUENCE [LARGE SCALE GENOMIC DNA]</scope>
    <source>
        <strain evidence="1 2">Poly41</strain>
    </source>
</reference>
<comment type="caution">
    <text evidence="1">The sequence shown here is derived from an EMBL/GenBank/DDBJ whole genome shotgun (WGS) entry which is preliminary data.</text>
</comment>
<dbReference type="RefSeq" id="WP_146524041.1">
    <property type="nucleotide sequence ID" value="NZ_SJPV01000001.1"/>
</dbReference>
<dbReference type="EMBL" id="SJPV01000001">
    <property type="protein sequence ID" value="TWU41881.1"/>
    <property type="molecule type" value="Genomic_DNA"/>
</dbReference>
<accession>A0A5C6E2P2</accession>
<proteinExistence type="predicted"/>
<organism evidence="1 2">
    <name type="scientific">Novipirellula artificiosorum</name>
    <dbReference type="NCBI Taxonomy" id="2528016"/>
    <lineage>
        <taxon>Bacteria</taxon>
        <taxon>Pseudomonadati</taxon>
        <taxon>Planctomycetota</taxon>
        <taxon>Planctomycetia</taxon>
        <taxon>Pirellulales</taxon>
        <taxon>Pirellulaceae</taxon>
        <taxon>Novipirellula</taxon>
    </lineage>
</organism>
<name>A0A5C6E2P2_9BACT</name>
<evidence type="ECO:0000313" key="1">
    <source>
        <dbReference type="EMBL" id="TWU41881.1"/>
    </source>
</evidence>
<protein>
    <submittedName>
        <fullName evidence="1">Uncharacterized protein</fullName>
    </submittedName>
</protein>
<gene>
    <name evidence="1" type="ORF">Poly41_01740</name>
</gene>
<sequence>MPNAIILDDEQQERLSHFLKRRQLNENMVSLLKQIKDDHDLKRGQVTTAQNATYDSIIESLTTSLNEGWVTTQQVVDILDGAEIAGRQHVCVFSIPDDLIDEVVRSIQQPTTLNTQGLTLSEFWEIPREPYTRLIQNDQRLLIMKVIAPRYYWISNETQESEDLIEIMKRREKERTAVILRLDRVNKTLQARVPIREKASNLDTTKSVYSFLVEIIESQYGDDGMTWFNKLARFPLSDAFQKIIENREDFSLLTDTPENQHFKSSMSHKGAGDDASDIRDFEQWGFAEGFARTSLRGKWKIDDADIHVRMHADKVKMGQQISREVCRLFFPRPCTDAQVEHVIERIKAHLP</sequence>
<dbReference type="AlphaFoldDB" id="A0A5C6E2P2"/>